<dbReference type="eggNOG" id="COG0637">
    <property type="taxonomic scope" value="Bacteria"/>
</dbReference>
<dbReference type="PRINTS" id="PR00413">
    <property type="entry name" value="HADHALOGNASE"/>
</dbReference>
<gene>
    <name evidence="5" type="ORF">BJB45_09880</name>
</gene>
<keyword evidence="3" id="KW-0479">Metal-binding</keyword>
<dbReference type="GO" id="GO:0046872">
    <property type="term" value="F:metal ion binding"/>
    <property type="evidence" value="ECO:0007669"/>
    <property type="project" value="UniProtKB-KW"/>
</dbReference>
<organism evidence="5 6">
    <name type="scientific">Halomonas huangheensis</name>
    <dbReference type="NCBI Taxonomy" id="1178482"/>
    <lineage>
        <taxon>Bacteria</taxon>
        <taxon>Pseudomonadati</taxon>
        <taxon>Pseudomonadota</taxon>
        <taxon>Gammaproteobacteria</taxon>
        <taxon>Oceanospirillales</taxon>
        <taxon>Halomonadaceae</taxon>
        <taxon>Halomonas</taxon>
    </lineage>
</organism>
<evidence type="ECO:0000256" key="3">
    <source>
        <dbReference type="ARBA" id="ARBA00022723"/>
    </source>
</evidence>
<evidence type="ECO:0000256" key="2">
    <source>
        <dbReference type="ARBA" id="ARBA00006171"/>
    </source>
</evidence>
<dbReference type="RefSeq" id="WP_021818098.1">
    <property type="nucleotide sequence ID" value="NZ_AVBC01000019.1"/>
</dbReference>
<comment type="caution">
    <text evidence="5">The sequence shown here is derived from an EMBL/GenBank/DDBJ whole genome shotgun (WGS) entry which is preliminary data.</text>
</comment>
<dbReference type="PANTHER" id="PTHR46193">
    <property type="entry name" value="6-PHOSPHOGLUCONATE PHOSPHATASE"/>
    <property type="match status" value="1"/>
</dbReference>
<reference evidence="5 6" key="1">
    <citation type="submission" date="2013-08" db="EMBL/GenBank/DDBJ databases">
        <title>draft genome of Halomonas huanghegensis, strain BJGMM-B45T.</title>
        <authorList>
            <person name="Miao C."/>
            <person name="Wan Y."/>
            <person name="Jin W."/>
        </authorList>
    </citation>
    <scope>NUCLEOTIDE SEQUENCE [LARGE SCALE GENOMIC DNA]</scope>
    <source>
        <strain evidence="5 6">BJGMM-B45</strain>
    </source>
</reference>
<dbReference type="InterPro" id="IPR036412">
    <property type="entry name" value="HAD-like_sf"/>
</dbReference>
<dbReference type="Proteomes" id="UP000019113">
    <property type="component" value="Unassembled WGS sequence"/>
</dbReference>
<sequence length="224" mass="24128">MQTLIFDCDGVLVDSEVIAENTLAERLGQWLPDVDVEGALNDALGRTTEAILASLAARSRHELPDNALVLLDDEIEARLARELQPVPQVSEAIAAIDLPRAVVSNSRRQRVAGSLERTGLKRVLGDDIQIFCAEQVSQPKPDPAIYLLAARTLGVAPEDCLVVEDSISGATAALAAGMTVIGFTGASHVLPDQSARLQTLGVWQVMADMRELPELVKTWQRQSS</sequence>
<comment type="similarity">
    <text evidence="2">Belongs to the HAD-like hydrolase superfamily. CbbY/CbbZ/Gph/YieH family.</text>
</comment>
<dbReference type="InterPro" id="IPR051600">
    <property type="entry name" value="Beta-PGM-like"/>
</dbReference>
<evidence type="ECO:0000256" key="4">
    <source>
        <dbReference type="ARBA" id="ARBA00022842"/>
    </source>
</evidence>
<dbReference type="Gene3D" id="1.10.150.240">
    <property type="entry name" value="Putative phosphatase, domain 2"/>
    <property type="match status" value="1"/>
</dbReference>
<comment type="cofactor">
    <cofactor evidence="1">
        <name>Mg(2+)</name>
        <dbReference type="ChEBI" id="CHEBI:18420"/>
    </cofactor>
</comment>
<evidence type="ECO:0000313" key="5">
    <source>
        <dbReference type="EMBL" id="ERL52266.1"/>
    </source>
</evidence>
<keyword evidence="6" id="KW-1185">Reference proteome</keyword>
<dbReference type="AlphaFoldDB" id="W1NAQ2"/>
<keyword evidence="4" id="KW-0460">Magnesium</keyword>
<dbReference type="InterPro" id="IPR006439">
    <property type="entry name" value="HAD-SF_hydro_IA"/>
</dbReference>
<proteinExistence type="inferred from homology"/>
<dbReference type="Pfam" id="PF00702">
    <property type="entry name" value="Hydrolase"/>
    <property type="match status" value="1"/>
</dbReference>
<dbReference type="STRING" id="1178482.AR456_17130"/>
<protein>
    <recommendedName>
        <fullName evidence="7">Haloacid dehalogenase</fullName>
    </recommendedName>
</protein>
<dbReference type="InterPro" id="IPR023214">
    <property type="entry name" value="HAD_sf"/>
</dbReference>
<evidence type="ECO:0000256" key="1">
    <source>
        <dbReference type="ARBA" id="ARBA00001946"/>
    </source>
</evidence>
<evidence type="ECO:0008006" key="7">
    <source>
        <dbReference type="Google" id="ProtNLM"/>
    </source>
</evidence>
<dbReference type="OrthoDB" id="9800058at2"/>
<dbReference type="SFLD" id="SFLDS00003">
    <property type="entry name" value="Haloacid_Dehalogenase"/>
    <property type="match status" value="1"/>
</dbReference>
<dbReference type="InterPro" id="IPR023198">
    <property type="entry name" value="PGP-like_dom2"/>
</dbReference>
<dbReference type="EMBL" id="AVBC01000019">
    <property type="protein sequence ID" value="ERL52266.1"/>
    <property type="molecule type" value="Genomic_DNA"/>
</dbReference>
<dbReference type="PATRIC" id="fig|1178482.3.peg.1139"/>
<evidence type="ECO:0000313" key="6">
    <source>
        <dbReference type="Proteomes" id="UP000019113"/>
    </source>
</evidence>
<dbReference type="KEGG" id="hhu:AR456_17130"/>
<dbReference type="SFLD" id="SFLDG01129">
    <property type="entry name" value="C1.5:_HAD__Beta-PGM__Phosphata"/>
    <property type="match status" value="1"/>
</dbReference>
<dbReference type="Gene3D" id="3.40.50.1000">
    <property type="entry name" value="HAD superfamily/HAD-like"/>
    <property type="match status" value="1"/>
</dbReference>
<dbReference type="PANTHER" id="PTHR46193:SF10">
    <property type="entry name" value="6-PHOSPHOGLUCONATE PHOSPHATASE"/>
    <property type="match status" value="1"/>
</dbReference>
<dbReference type="NCBIfam" id="TIGR01509">
    <property type="entry name" value="HAD-SF-IA-v3"/>
    <property type="match status" value="1"/>
</dbReference>
<dbReference type="GO" id="GO:0003824">
    <property type="term" value="F:catalytic activity"/>
    <property type="evidence" value="ECO:0007669"/>
    <property type="project" value="UniProtKB-ARBA"/>
</dbReference>
<accession>W1NAQ2</accession>
<name>W1NAQ2_9GAMM</name>
<dbReference type="SUPFAM" id="SSF56784">
    <property type="entry name" value="HAD-like"/>
    <property type="match status" value="1"/>
</dbReference>